<evidence type="ECO:0000313" key="3">
    <source>
        <dbReference type="Proteomes" id="UP000327439"/>
    </source>
</evidence>
<feature type="chain" id="PRO_5023905672" evidence="1">
    <location>
        <begin position="19"/>
        <end position="92"/>
    </location>
</feature>
<evidence type="ECO:0000256" key="1">
    <source>
        <dbReference type="SAM" id="SignalP"/>
    </source>
</evidence>
<keyword evidence="1" id="KW-0732">Signal</keyword>
<accession>A0A5J5RNW1</accession>
<protein>
    <submittedName>
        <fullName evidence="2">Uncharacterized protein</fullName>
    </submittedName>
</protein>
<name>A0A5J5RNW1_GOSBA</name>
<evidence type="ECO:0000313" key="2">
    <source>
        <dbReference type="EMBL" id="KAB2032656.1"/>
    </source>
</evidence>
<dbReference type="AlphaFoldDB" id="A0A5J5RNW1"/>
<feature type="signal peptide" evidence="1">
    <location>
        <begin position="1"/>
        <end position="18"/>
    </location>
</feature>
<reference evidence="3" key="1">
    <citation type="journal article" date="2020" name="Nat. Genet.">
        <title>Genomic diversifications of five Gossypium allopolyploid species and their impact on cotton improvement.</title>
        <authorList>
            <person name="Chen Z.J."/>
            <person name="Sreedasyam A."/>
            <person name="Ando A."/>
            <person name="Song Q."/>
            <person name="De Santiago L.M."/>
            <person name="Hulse-Kemp A.M."/>
            <person name="Ding M."/>
            <person name="Ye W."/>
            <person name="Kirkbride R.C."/>
            <person name="Jenkins J."/>
            <person name="Plott C."/>
            <person name="Lovell J."/>
            <person name="Lin Y.M."/>
            <person name="Vaughn R."/>
            <person name="Liu B."/>
            <person name="Simpson S."/>
            <person name="Scheffler B.E."/>
            <person name="Wen L."/>
            <person name="Saski C.A."/>
            <person name="Grover C.E."/>
            <person name="Hu G."/>
            <person name="Conover J.L."/>
            <person name="Carlson J.W."/>
            <person name="Shu S."/>
            <person name="Boston L.B."/>
            <person name="Williams M."/>
            <person name="Peterson D.G."/>
            <person name="McGee K."/>
            <person name="Jones D.C."/>
            <person name="Wendel J.F."/>
            <person name="Stelly D.M."/>
            <person name="Grimwood J."/>
            <person name="Schmutz J."/>
        </authorList>
    </citation>
    <scope>NUCLEOTIDE SEQUENCE [LARGE SCALE GENOMIC DNA]</scope>
    <source>
        <strain evidence="3">cv. 3-79</strain>
    </source>
</reference>
<keyword evidence="3" id="KW-1185">Reference proteome</keyword>
<proteinExistence type="predicted"/>
<dbReference type="Proteomes" id="UP000327439">
    <property type="component" value="Chromosome D05"/>
</dbReference>
<organism evidence="2 3">
    <name type="scientific">Gossypium barbadense</name>
    <name type="common">Sea Island cotton</name>
    <name type="synonym">Hibiscus barbadensis</name>
    <dbReference type="NCBI Taxonomy" id="3634"/>
    <lineage>
        <taxon>Eukaryota</taxon>
        <taxon>Viridiplantae</taxon>
        <taxon>Streptophyta</taxon>
        <taxon>Embryophyta</taxon>
        <taxon>Tracheophyta</taxon>
        <taxon>Spermatophyta</taxon>
        <taxon>Magnoliopsida</taxon>
        <taxon>eudicotyledons</taxon>
        <taxon>Gunneridae</taxon>
        <taxon>Pentapetalae</taxon>
        <taxon>rosids</taxon>
        <taxon>malvids</taxon>
        <taxon>Malvales</taxon>
        <taxon>Malvaceae</taxon>
        <taxon>Malvoideae</taxon>
        <taxon>Gossypium</taxon>
    </lineage>
</organism>
<dbReference type="EMBL" id="CM018219">
    <property type="protein sequence ID" value="KAB2032656.1"/>
    <property type="molecule type" value="Genomic_DNA"/>
</dbReference>
<gene>
    <name evidence="2" type="ORF">ES319_D05G390200v1</name>
</gene>
<sequence length="92" mass="10904">MPHIHFSLLLLVIEICACENYRVIGNQKEGLEFCEQRGVEFIDSQIRRYQMEYISLACPATNVWYFKRLPSHITNLLDKHLKELEDLVYCNV</sequence>
<dbReference type="SUPFAM" id="SSF64484">
    <property type="entry name" value="beta and beta-prime subunits of DNA dependent RNA-polymerase"/>
    <property type="match status" value="1"/>
</dbReference>
<dbReference type="OrthoDB" id="1862828at2759"/>